<dbReference type="AlphaFoldDB" id="A0A7W7BN96"/>
<comment type="caution">
    <text evidence="3">The sequence shown here is derived from an EMBL/GenBank/DDBJ whole genome shotgun (WGS) entry which is preliminary data.</text>
</comment>
<reference evidence="3 4" key="1">
    <citation type="submission" date="2020-08" db="EMBL/GenBank/DDBJ databases">
        <title>Sequencing the genomes of 1000 actinobacteria strains.</title>
        <authorList>
            <person name="Klenk H.-P."/>
        </authorList>
    </citation>
    <scope>NUCLEOTIDE SEQUENCE [LARGE SCALE GENOMIC DNA]</scope>
    <source>
        <strain evidence="3 4">DSM 24947</strain>
    </source>
</reference>
<dbReference type="RefSeq" id="WP_184214728.1">
    <property type="nucleotide sequence ID" value="NZ_JACHMD010000001.1"/>
</dbReference>
<name>A0A7W7BN96_9MICO</name>
<feature type="region of interest" description="Disordered" evidence="1">
    <location>
        <begin position="93"/>
        <end position="121"/>
    </location>
</feature>
<keyword evidence="2" id="KW-0472">Membrane</keyword>
<feature type="transmembrane region" description="Helical" evidence="2">
    <location>
        <begin position="59"/>
        <end position="82"/>
    </location>
</feature>
<gene>
    <name evidence="3" type="ORF">BKA24_000486</name>
</gene>
<dbReference type="EMBL" id="JACHMD010000001">
    <property type="protein sequence ID" value="MBB4665777.1"/>
    <property type="molecule type" value="Genomic_DNA"/>
</dbReference>
<evidence type="ECO:0000256" key="1">
    <source>
        <dbReference type="SAM" id="MobiDB-lite"/>
    </source>
</evidence>
<protein>
    <recommendedName>
        <fullName evidence="5">Amino acid transporter</fullName>
    </recommendedName>
</protein>
<organism evidence="3 4">
    <name type="scientific">Microbacterium marinum</name>
    <dbReference type="NCBI Taxonomy" id="421115"/>
    <lineage>
        <taxon>Bacteria</taxon>
        <taxon>Bacillati</taxon>
        <taxon>Actinomycetota</taxon>
        <taxon>Actinomycetes</taxon>
        <taxon>Micrococcales</taxon>
        <taxon>Microbacteriaceae</taxon>
        <taxon>Microbacterium</taxon>
    </lineage>
</organism>
<evidence type="ECO:0008006" key="5">
    <source>
        <dbReference type="Google" id="ProtNLM"/>
    </source>
</evidence>
<keyword evidence="2" id="KW-0812">Transmembrane</keyword>
<keyword evidence="2" id="KW-1133">Transmembrane helix</keyword>
<evidence type="ECO:0000313" key="4">
    <source>
        <dbReference type="Proteomes" id="UP000573729"/>
    </source>
</evidence>
<feature type="transmembrane region" description="Helical" evidence="2">
    <location>
        <begin position="17"/>
        <end position="39"/>
    </location>
</feature>
<keyword evidence="4" id="KW-1185">Reference proteome</keyword>
<dbReference type="Proteomes" id="UP000573729">
    <property type="component" value="Unassembled WGS sequence"/>
</dbReference>
<sequence>MSEQNPTRRDLMRPAQLVGLALIAAVFAGIVTLVSMGILQDPRPVPEGAMHPHLRAWMVSGIVAGITFIATLVIIALSLLAVDPAKAAKPVTRGLLLDPETDADGGDAPDGQDRPAPPRGH</sequence>
<evidence type="ECO:0000256" key="2">
    <source>
        <dbReference type="SAM" id="Phobius"/>
    </source>
</evidence>
<evidence type="ECO:0000313" key="3">
    <source>
        <dbReference type="EMBL" id="MBB4665777.1"/>
    </source>
</evidence>
<accession>A0A7W7BN96</accession>
<proteinExistence type="predicted"/>